<sequence length="231" mass="26290">MTAKVIIFDFDGTLANTIDVIVDITNRLALEFGYKQTTQAELEQLKNLSSREIVKHSGISILKLPFLIKKVRAELNKEIKNIKPICEMTGILSELSSMEHRLGIVTSNSKENIVEFLEKNEWQHLFDFIYSGTTLFGKSKVINKLIKQEELNREEIIYIGDETRDIEAARKSNIKAIAVAWGFNSPEVLAQQNPDFLVHQPQELLSAVIALNSYEKFQLNSDFLSQGTLKF</sequence>
<proteinExistence type="predicted"/>
<dbReference type="InterPro" id="IPR041492">
    <property type="entry name" value="HAD_2"/>
</dbReference>
<dbReference type="NCBIfam" id="TIGR01549">
    <property type="entry name" value="HAD-SF-IA-v1"/>
    <property type="match status" value="1"/>
</dbReference>
<dbReference type="PANTHER" id="PTHR43434">
    <property type="entry name" value="PHOSPHOGLYCOLATE PHOSPHATASE"/>
    <property type="match status" value="1"/>
</dbReference>
<dbReference type="EMBL" id="NAPY01000021">
    <property type="protein sequence ID" value="MUL37409.1"/>
    <property type="molecule type" value="Genomic_DNA"/>
</dbReference>
<dbReference type="InterPro" id="IPR050155">
    <property type="entry name" value="HAD-like_hydrolase_sf"/>
</dbReference>
<dbReference type="Gene3D" id="1.10.150.240">
    <property type="entry name" value="Putative phosphatase, domain 2"/>
    <property type="match status" value="1"/>
</dbReference>
<dbReference type="SUPFAM" id="SSF56784">
    <property type="entry name" value="HAD-like"/>
    <property type="match status" value="1"/>
</dbReference>
<dbReference type="GO" id="GO:0006281">
    <property type="term" value="P:DNA repair"/>
    <property type="evidence" value="ECO:0007669"/>
    <property type="project" value="TreeGrafter"/>
</dbReference>
<comment type="caution">
    <text evidence="1">The sequence shown here is derived from an EMBL/GenBank/DDBJ whole genome shotgun (WGS) entry which is preliminary data.</text>
</comment>
<dbReference type="InterPro" id="IPR023214">
    <property type="entry name" value="HAD_sf"/>
</dbReference>
<dbReference type="InterPro" id="IPR006439">
    <property type="entry name" value="HAD-SF_hydro_IA"/>
</dbReference>
<dbReference type="RefSeq" id="WP_105221317.1">
    <property type="nucleotide sequence ID" value="NZ_CAWNSU010000084.1"/>
</dbReference>
<evidence type="ECO:0000313" key="1">
    <source>
        <dbReference type="EMBL" id="MUL37409.1"/>
    </source>
</evidence>
<dbReference type="SFLD" id="SFLDS00003">
    <property type="entry name" value="Haloacid_Dehalogenase"/>
    <property type="match status" value="1"/>
</dbReference>
<dbReference type="GO" id="GO:0005829">
    <property type="term" value="C:cytosol"/>
    <property type="evidence" value="ECO:0007669"/>
    <property type="project" value="TreeGrafter"/>
</dbReference>
<dbReference type="Pfam" id="PF13419">
    <property type="entry name" value="HAD_2"/>
    <property type="match status" value="1"/>
</dbReference>
<dbReference type="OrthoDB" id="9807630at2"/>
<dbReference type="GO" id="GO:0008967">
    <property type="term" value="F:phosphoglycolate phosphatase activity"/>
    <property type="evidence" value="ECO:0007669"/>
    <property type="project" value="TreeGrafter"/>
</dbReference>
<dbReference type="AlphaFoldDB" id="A0A6N8FX04"/>
<gene>
    <name evidence="1" type="ORF">BWI75_13990</name>
</gene>
<dbReference type="Gene3D" id="3.40.50.1000">
    <property type="entry name" value="HAD superfamily/HAD-like"/>
    <property type="match status" value="1"/>
</dbReference>
<keyword evidence="2" id="KW-1185">Reference proteome</keyword>
<dbReference type="Proteomes" id="UP000441797">
    <property type="component" value="Unassembled WGS sequence"/>
</dbReference>
<dbReference type="SFLD" id="SFLDG01129">
    <property type="entry name" value="C1.5:_HAD__Beta-PGM__Phosphata"/>
    <property type="match status" value="1"/>
</dbReference>
<dbReference type="InterPro" id="IPR036412">
    <property type="entry name" value="HAD-like_sf"/>
</dbReference>
<dbReference type="InterPro" id="IPR023198">
    <property type="entry name" value="PGP-like_dom2"/>
</dbReference>
<protein>
    <submittedName>
        <fullName evidence="1">Carotenoid oxygenase</fullName>
    </submittedName>
</protein>
<reference evidence="1 2" key="1">
    <citation type="journal article" date="2019" name="Front. Microbiol.">
        <title>Genomic Features for Desiccation Tolerance and Sugar Biosynthesis in the Extremophile Gloeocapsopsis sp. UTEX B3054.</title>
        <authorList>
            <person name="Urrejola C."/>
            <person name="Alcorta J."/>
            <person name="Salas L."/>
            <person name="Vasquez M."/>
            <person name="Polz M.F."/>
            <person name="Vicuna R."/>
            <person name="Diez B."/>
        </authorList>
    </citation>
    <scope>NUCLEOTIDE SEQUENCE [LARGE SCALE GENOMIC DNA]</scope>
    <source>
        <strain evidence="1 2">1H9</strain>
    </source>
</reference>
<accession>A0A6N8FX04</accession>
<evidence type="ECO:0000313" key="2">
    <source>
        <dbReference type="Proteomes" id="UP000441797"/>
    </source>
</evidence>
<organism evidence="1 2">
    <name type="scientific">Gloeocapsopsis dulcis AAB1 = 1H9</name>
    <dbReference type="NCBI Taxonomy" id="1433147"/>
    <lineage>
        <taxon>Bacteria</taxon>
        <taxon>Bacillati</taxon>
        <taxon>Cyanobacteriota</taxon>
        <taxon>Cyanophyceae</taxon>
        <taxon>Oscillatoriophycideae</taxon>
        <taxon>Chroococcales</taxon>
        <taxon>Chroococcaceae</taxon>
        <taxon>Gloeocapsopsis</taxon>
        <taxon>Gloeocapsopsis dulcis</taxon>
    </lineage>
</organism>
<name>A0A6N8FX04_9CHRO</name>
<dbReference type="PANTHER" id="PTHR43434:SF13">
    <property type="entry name" value="PHOSPHOGLYCOLATE PHOSPHATASE"/>
    <property type="match status" value="1"/>
</dbReference>